<proteinExistence type="inferred from homology"/>
<sequence length="570" mass="58637">MPSRKKRPHLRRRAQSPAGAPPSATDRTTPPADEAAAVTEPGDGESVPPTTDASSVEPDEMTTAPSPGTEPSSAERADDATDADAPAQAAGPDDHSDRTPAPERADERPADTAEATPAAESPVPDSDGDLAPADRPAASAGPSEPAERSGVPSERPTESAAADEPGPAVDPVPGHDGPDRVDPPAGGAADDKRVEPTSSAPSDEAVAPAVEEPADVRPGAPVTAEAEDADRTQEATYPHPAARSGEPTPEHEPQQPPDARTPVRAELPARPGNGATAVPSAATAAQPATDARADDVPPSRPEPAEPPRVEPSDRGPSDTVPARSVPADESEPSAWGRLGRMAMPRLTKGNLLAALLALALGFATVTQVRQTRTSGLENLRQSDLVSLLANVNNQSSRLDKDVRDLTRTRDGLKSGDNDGAALSAARDRLASLGILAGTVKATGPGIKIVVNDPDRAMIAANLLDTVQELRGAGAEAIQIGDARVVADSWFGTSKDGTLVVDGKPVRAPYTILAIGDSHTMSTAMAIPGGVVEQLKRIGAHPTVLELGRVEVTALRAVSDARYAQRDDQGK</sequence>
<comment type="caution">
    <text evidence="3">The sequence shown here is derived from an EMBL/GenBank/DDBJ whole genome shotgun (WGS) entry which is preliminary data.</text>
</comment>
<reference evidence="3 4" key="1">
    <citation type="submission" date="2023-03" db="EMBL/GenBank/DDBJ databases">
        <title>YIM 133296 draft genome.</title>
        <authorList>
            <person name="Xiong L."/>
        </authorList>
    </citation>
    <scope>NUCLEOTIDE SEQUENCE [LARGE SCALE GENOMIC DNA]</scope>
    <source>
        <strain evidence="3 4">YIM 133296</strain>
    </source>
</reference>
<feature type="region of interest" description="Disordered" evidence="2">
    <location>
        <begin position="1"/>
        <end position="336"/>
    </location>
</feature>
<keyword evidence="4" id="KW-1185">Reference proteome</keyword>
<dbReference type="InterPro" id="IPR010273">
    <property type="entry name" value="DUF881"/>
</dbReference>
<comment type="similarity">
    <text evidence="1">Belongs to the UPF0749 family.</text>
</comment>
<accession>A0ABT6CBI4</accession>
<dbReference type="PANTHER" id="PTHR37313:SF2">
    <property type="entry name" value="UPF0749 PROTEIN YLXX"/>
    <property type="match status" value="1"/>
</dbReference>
<protein>
    <submittedName>
        <fullName evidence="3">DUF881 domain-containing protein</fullName>
    </submittedName>
</protein>
<feature type="compositionally biased region" description="Polar residues" evidence="2">
    <location>
        <begin position="63"/>
        <end position="72"/>
    </location>
</feature>
<evidence type="ECO:0000256" key="1">
    <source>
        <dbReference type="ARBA" id="ARBA00009108"/>
    </source>
</evidence>
<gene>
    <name evidence="3" type="ORF">P4R38_18540</name>
</gene>
<feature type="compositionally biased region" description="Low complexity" evidence="2">
    <location>
        <begin position="135"/>
        <end position="144"/>
    </location>
</feature>
<feature type="compositionally biased region" description="Low complexity" evidence="2">
    <location>
        <begin position="198"/>
        <end position="211"/>
    </location>
</feature>
<dbReference type="Gene3D" id="3.30.70.1880">
    <property type="entry name" value="Protein of unknown function DUF881"/>
    <property type="match status" value="1"/>
</dbReference>
<evidence type="ECO:0000256" key="2">
    <source>
        <dbReference type="SAM" id="MobiDB-lite"/>
    </source>
</evidence>
<dbReference type="PANTHER" id="PTHR37313">
    <property type="entry name" value="UPF0749 PROTEIN RV1825"/>
    <property type="match status" value="1"/>
</dbReference>
<organism evidence="3 4">
    <name type="scientific">Luteipulveratus flavus</name>
    <dbReference type="NCBI Taxonomy" id="3031728"/>
    <lineage>
        <taxon>Bacteria</taxon>
        <taxon>Bacillati</taxon>
        <taxon>Actinomycetota</taxon>
        <taxon>Actinomycetes</taxon>
        <taxon>Micrococcales</taxon>
        <taxon>Dermacoccaceae</taxon>
        <taxon>Luteipulveratus</taxon>
    </lineage>
</organism>
<evidence type="ECO:0000313" key="4">
    <source>
        <dbReference type="Proteomes" id="UP001528912"/>
    </source>
</evidence>
<feature type="compositionally biased region" description="Basic and acidic residues" evidence="2">
    <location>
        <begin position="291"/>
        <end position="316"/>
    </location>
</feature>
<dbReference type="Pfam" id="PF05949">
    <property type="entry name" value="DUF881"/>
    <property type="match status" value="1"/>
</dbReference>
<dbReference type="Proteomes" id="UP001528912">
    <property type="component" value="Unassembled WGS sequence"/>
</dbReference>
<dbReference type="RefSeq" id="WP_277193449.1">
    <property type="nucleotide sequence ID" value="NZ_JAROAV010000052.1"/>
</dbReference>
<feature type="compositionally biased region" description="Basic residues" evidence="2">
    <location>
        <begin position="1"/>
        <end position="14"/>
    </location>
</feature>
<name>A0ABT6CBI4_9MICO</name>
<dbReference type="EMBL" id="JAROAV010000052">
    <property type="protein sequence ID" value="MDF8266255.1"/>
    <property type="molecule type" value="Genomic_DNA"/>
</dbReference>
<evidence type="ECO:0000313" key="3">
    <source>
        <dbReference type="EMBL" id="MDF8266255.1"/>
    </source>
</evidence>
<feature type="compositionally biased region" description="Basic and acidic residues" evidence="2">
    <location>
        <begin position="92"/>
        <end position="111"/>
    </location>
</feature>
<feature type="compositionally biased region" description="Low complexity" evidence="2">
    <location>
        <begin position="275"/>
        <end position="290"/>
    </location>
</feature>